<dbReference type="InterPro" id="IPR027417">
    <property type="entry name" value="P-loop_NTPase"/>
</dbReference>
<organism evidence="6 7">
    <name type="scientific">Companilactobacillus kimchii</name>
    <dbReference type="NCBI Taxonomy" id="2801452"/>
    <lineage>
        <taxon>Bacteria</taxon>
        <taxon>Bacillati</taxon>
        <taxon>Bacillota</taxon>
        <taxon>Bacilli</taxon>
        <taxon>Lactobacillales</taxon>
        <taxon>Lactobacillaceae</taxon>
        <taxon>Companilactobacillus</taxon>
    </lineage>
</organism>
<evidence type="ECO:0000256" key="1">
    <source>
        <dbReference type="ARBA" id="ARBA00022741"/>
    </source>
</evidence>
<dbReference type="GO" id="GO:0005524">
    <property type="term" value="F:ATP binding"/>
    <property type="evidence" value="ECO:0007669"/>
    <property type="project" value="UniProtKB-KW"/>
</dbReference>
<sequence length="778" mass="89041">MTEKLVTTYDQIPQELRDLKQWGLFKLKWVPERKRNTKIPFSAIDGNNAKSNDPNTWTTFDHAIEELKLNSKDFDGLSFFFANGYAGIDVDHVESDIMRYRQGDYEDNIVSEFMNATRSYTEVSQSGTGIHIIFKGEIPGSRRRKNNIEMYDEGRFFALTGKSLGSNKVISNADINVLYDKYLADKKVVPLRTSTEMEPNNLSEFEIIKQAINSKSGDSFKALMYGGWEKLYGSQSEADLALANYLAFWTGRDFGKMDAIFRQSVLYRDKWDEKHGKTTYGVATLNKAINDTNNVFTNPEHRTVKHYNLEFMKQSETDKQLPRRSWDDTGETDRVIDQFGDVIKYSYINKCWYIFNGSYWEVDQSGKIHQLIDAMTESIGKEKVEIPADADEKEEAAIKKAFDKFVKHSRSNSAKKAVMDELKHRVSVAPNEFDIDKTLLNASNGYIDLASGELHDHDINKLFSKEANVEYSDKASCDEWIKFLDQIFNHDQELIDYVQTAVGYSMTGSIKEQIMFILYGNGRNGKSVFLETISNILGTYAKTIQASSIMVKQNSGGPNSDIARLAGARLVTSSEPNEGLRMDEGLVKQLTGGDKVVARQLYGKEFEFEPEFKLWLATNHKPIIRGTDDGIWRRIRLIPFTVQIPDDQVDKDLKYKLARESIGILNWAVDGALEWQQHGLHTPRVIESASEGYREEMDVLSQFVSETCDTGTEYTINASQLYKLYKSWAEDNVQYQMSNTKFGREMTNRFKKVHTRAGAIYKGLKVKSDTRLNWMDQK</sequence>
<dbReference type="InterPro" id="IPR006500">
    <property type="entry name" value="Helicase_put_C_phage/plasmid"/>
</dbReference>
<keyword evidence="2" id="KW-0378">Hydrolase</keyword>
<protein>
    <submittedName>
        <fullName evidence="6">Putative helicase L207/L206</fullName>
    </submittedName>
</protein>
<dbReference type="RefSeq" id="WP_054642059.1">
    <property type="nucleotide sequence ID" value="NZ_LNUB01000002.1"/>
</dbReference>
<dbReference type="Pfam" id="PF03288">
    <property type="entry name" value="Pox_D5"/>
    <property type="match status" value="1"/>
</dbReference>
<dbReference type="PROSITE" id="PS51206">
    <property type="entry name" value="SF3_HELICASE_1"/>
    <property type="match status" value="1"/>
</dbReference>
<dbReference type="SUPFAM" id="SSF52540">
    <property type="entry name" value="P-loop containing nucleoside triphosphate hydrolases"/>
    <property type="match status" value="1"/>
</dbReference>
<feature type="domain" description="SF3 helicase" evidence="5">
    <location>
        <begin position="493"/>
        <end position="653"/>
    </location>
</feature>
<dbReference type="Gene3D" id="3.40.50.300">
    <property type="entry name" value="P-loop containing nucleotide triphosphate hydrolases"/>
    <property type="match status" value="1"/>
</dbReference>
<evidence type="ECO:0000313" key="6">
    <source>
        <dbReference type="EMBL" id="OWF31947.1"/>
    </source>
</evidence>
<dbReference type="SMART" id="SM00885">
    <property type="entry name" value="D5_N"/>
    <property type="match status" value="1"/>
</dbReference>
<dbReference type="InterPro" id="IPR014818">
    <property type="entry name" value="Phage/plasmid_primase_P4_C"/>
</dbReference>
<dbReference type="Proteomes" id="UP000196649">
    <property type="component" value="Unassembled WGS sequence"/>
</dbReference>
<dbReference type="GO" id="GO:0016787">
    <property type="term" value="F:hydrolase activity"/>
    <property type="evidence" value="ECO:0007669"/>
    <property type="project" value="UniProtKB-KW"/>
</dbReference>
<evidence type="ECO:0000313" key="7">
    <source>
        <dbReference type="Proteomes" id="UP000196649"/>
    </source>
</evidence>
<keyword evidence="1" id="KW-0547">Nucleotide-binding</keyword>
<dbReference type="NCBIfam" id="TIGR01613">
    <property type="entry name" value="primase_Cterm"/>
    <property type="match status" value="1"/>
</dbReference>
<dbReference type="GO" id="GO:0004386">
    <property type="term" value="F:helicase activity"/>
    <property type="evidence" value="ECO:0007669"/>
    <property type="project" value="UniProtKB-KW"/>
</dbReference>
<dbReference type="Pfam" id="PF19263">
    <property type="entry name" value="DUF5906"/>
    <property type="match status" value="1"/>
</dbReference>
<gene>
    <name evidence="6" type="ORF">LKACC12383_02561</name>
</gene>
<evidence type="ECO:0000256" key="4">
    <source>
        <dbReference type="ARBA" id="ARBA00022840"/>
    </source>
</evidence>
<name>A0A210P639_9LACO</name>
<reference evidence="6 7" key="1">
    <citation type="submission" date="2017-03" db="EMBL/GenBank/DDBJ databases">
        <title>Genome sequence of Lactobacillus kimchii KACC 12383.</title>
        <authorList>
            <person name="Chun J."/>
        </authorList>
    </citation>
    <scope>NUCLEOTIDE SEQUENCE [LARGE SCALE GENOMIC DNA]</scope>
    <source>
        <strain evidence="6 7">KACC 12383</strain>
    </source>
</reference>
<dbReference type="InterPro" id="IPR014015">
    <property type="entry name" value="Helicase_SF3_DNA-vir"/>
</dbReference>
<dbReference type="Pfam" id="PF08706">
    <property type="entry name" value="D5_N"/>
    <property type="match status" value="1"/>
</dbReference>
<dbReference type="AlphaFoldDB" id="A0A210P639"/>
<dbReference type="PANTHER" id="PTHR35372">
    <property type="entry name" value="ATP BINDING PROTEIN-RELATED"/>
    <property type="match status" value="1"/>
</dbReference>
<dbReference type="PANTHER" id="PTHR35372:SF2">
    <property type="entry name" value="SF3 HELICASE DOMAIN-CONTAINING PROTEIN"/>
    <property type="match status" value="1"/>
</dbReference>
<keyword evidence="4" id="KW-0067">ATP-binding</keyword>
<evidence type="ECO:0000256" key="2">
    <source>
        <dbReference type="ARBA" id="ARBA00022801"/>
    </source>
</evidence>
<dbReference type="EMBL" id="MXAL01000016">
    <property type="protein sequence ID" value="OWF31947.1"/>
    <property type="molecule type" value="Genomic_DNA"/>
</dbReference>
<comment type="caution">
    <text evidence="6">The sequence shown here is derived from an EMBL/GenBank/DDBJ whole genome shotgun (WGS) entry which is preliminary data.</text>
</comment>
<dbReference type="InterPro" id="IPR004968">
    <property type="entry name" value="DNA_primase/NTPase_C"/>
</dbReference>
<dbReference type="Pfam" id="PF22763">
    <property type="entry name" value="NrS1-1_pol-like_HBD"/>
    <property type="match status" value="1"/>
</dbReference>
<accession>A0A210P639</accession>
<proteinExistence type="predicted"/>
<dbReference type="InterPro" id="IPR045455">
    <property type="entry name" value="NrS-1_pol-like_helicase"/>
</dbReference>
<dbReference type="InterPro" id="IPR054468">
    <property type="entry name" value="NrSPol-like_HBD"/>
</dbReference>
<dbReference type="InterPro" id="IPR051620">
    <property type="entry name" value="ORF904-like_C"/>
</dbReference>
<keyword evidence="3 6" id="KW-0347">Helicase</keyword>
<evidence type="ECO:0000259" key="5">
    <source>
        <dbReference type="PROSITE" id="PS51206"/>
    </source>
</evidence>
<evidence type="ECO:0000256" key="3">
    <source>
        <dbReference type="ARBA" id="ARBA00022806"/>
    </source>
</evidence>